<dbReference type="InterPro" id="IPR008930">
    <property type="entry name" value="Terpenoid_cyclase/PrenylTrfase"/>
</dbReference>
<comment type="similarity">
    <text evidence="2">Belongs to the terpene cyclase/mutase family.</text>
</comment>
<protein>
    <submittedName>
        <fullName evidence="6">Squalene--hopene cyclase</fullName>
    </submittedName>
</protein>
<reference evidence="6" key="1">
    <citation type="submission" date="2020-09" db="EMBL/GenBank/DDBJ databases">
        <title>A novel bacterium of genus Hazenella, isolated from South China Sea.</title>
        <authorList>
            <person name="Huang H."/>
            <person name="Mo K."/>
            <person name="Hu Y."/>
        </authorList>
    </citation>
    <scope>NUCLEOTIDE SEQUENCE</scope>
    <source>
        <strain evidence="6">IB182357</strain>
    </source>
</reference>
<dbReference type="Pfam" id="PF13243">
    <property type="entry name" value="SQHop_cyclase_C"/>
    <property type="match status" value="1"/>
</dbReference>
<feature type="domain" description="Squalene cyclase C-terminal" evidence="4">
    <location>
        <begin position="306"/>
        <end position="621"/>
    </location>
</feature>
<dbReference type="InterPro" id="IPR032697">
    <property type="entry name" value="SQ_cyclase_N"/>
</dbReference>
<evidence type="ECO:0000313" key="7">
    <source>
        <dbReference type="Proteomes" id="UP000661691"/>
    </source>
</evidence>
<gene>
    <name evidence="6" type="ORF">IC620_12020</name>
</gene>
<proteinExistence type="inferred from homology"/>
<dbReference type="NCBIfam" id="TIGR01787">
    <property type="entry name" value="squalene_cyclas"/>
    <property type="match status" value="1"/>
</dbReference>
<evidence type="ECO:0000256" key="2">
    <source>
        <dbReference type="ARBA" id="ARBA00009755"/>
    </source>
</evidence>
<keyword evidence="3" id="KW-0677">Repeat</keyword>
<dbReference type="Proteomes" id="UP000661691">
    <property type="component" value="Unassembled WGS sequence"/>
</dbReference>
<evidence type="ECO:0000259" key="5">
    <source>
        <dbReference type="Pfam" id="PF13249"/>
    </source>
</evidence>
<dbReference type="SFLD" id="SFLDG01016">
    <property type="entry name" value="Prenyltransferase_Like_2"/>
    <property type="match status" value="1"/>
</dbReference>
<dbReference type="Gene3D" id="1.50.10.20">
    <property type="match status" value="2"/>
</dbReference>
<dbReference type="AlphaFoldDB" id="A0A926RTQ0"/>
<dbReference type="RefSeq" id="WP_191142307.1">
    <property type="nucleotide sequence ID" value="NZ_JACXAH010000016.1"/>
</dbReference>
<evidence type="ECO:0000259" key="4">
    <source>
        <dbReference type="Pfam" id="PF13243"/>
    </source>
</evidence>
<dbReference type="PANTHER" id="PTHR11764">
    <property type="entry name" value="TERPENE CYCLASE/MUTASE FAMILY MEMBER"/>
    <property type="match status" value="1"/>
</dbReference>
<dbReference type="GO" id="GO:0016866">
    <property type="term" value="F:intramolecular transferase activity"/>
    <property type="evidence" value="ECO:0007669"/>
    <property type="project" value="InterPro"/>
</dbReference>
<dbReference type="SUPFAM" id="SSF48239">
    <property type="entry name" value="Terpenoid cyclases/Protein prenyltransferases"/>
    <property type="match status" value="2"/>
</dbReference>
<keyword evidence="7" id="KW-1185">Reference proteome</keyword>
<dbReference type="InterPro" id="IPR032696">
    <property type="entry name" value="SQ_cyclase_C"/>
</dbReference>
<dbReference type="GO" id="GO:0005811">
    <property type="term" value="C:lipid droplet"/>
    <property type="evidence" value="ECO:0007669"/>
    <property type="project" value="InterPro"/>
</dbReference>
<evidence type="ECO:0000313" key="6">
    <source>
        <dbReference type="EMBL" id="MBD1373080.1"/>
    </source>
</evidence>
<dbReference type="GO" id="GO:0016104">
    <property type="term" value="P:triterpenoid biosynthetic process"/>
    <property type="evidence" value="ECO:0007669"/>
    <property type="project" value="InterPro"/>
</dbReference>
<dbReference type="EMBL" id="JACXAH010000016">
    <property type="protein sequence ID" value="MBD1373080.1"/>
    <property type="molecule type" value="Genomic_DNA"/>
</dbReference>
<accession>A0A926RTQ0</accession>
<evidence type="ECO:0000256" key="1">
    <source>
        <dbReference type="ARBA" id="ARBA00004999"/>
    </source>
</evidence>
<sequence length="629" mass="71824">MTSIHKHVQATMDELVNWLVKNQTADGSWDLCFETGVKTDALTLILLRSFNIKRPNVEQEIGDRLLHRRTKEGTWKLFSDEREGNLSETIEATLALLYIGKMNMDDRLLQKTREFIISQGGPREAGGLTRVLLTLLGHGSWSDFPKIPVEFFLLPLQSPVHFFDFVGYTRVHTAPIMIAADQKYCVELDGMWEINDWLPYTKALFKPDPHIRFWTKKEIERALGSDFKLFSIHGRSLKWGERFMLNRIESDGTLYNYLTSTFLMIYGLRALKYDATHPVIEKAIQGILNMAYPMQTGMHIQETTANVWNTSLILYAIQTAGLPAHHICVQKGLRYLNEKQHTKKGDWSINNPYAPPGGWGFSDCNTINPDVDDTSACLRAFAPSVSQGEYQETWNRGLSWLQSMQNQDGGWPAFEKNMNKSWHQLLPFKEGKYVYGDPSTADLTGRTLEFMGTTLGWGRERPEVEKGYQWLKQNQLTSGAWSGRWGIAYIYGTWAALTGLAAIRVSKQEEMVQKAVKWLYQIQLSDGGWGESCYSDLKEAYVPLKNSTTVQTAWALDALIAYHSTPNDVIRRGIERLLFLVHEKKEAETYPVGAGLAGQMYIYYHSYPYIFPLLTFARYQRKYSNSGGG</sequence>
<dbReference type="InterPro" id="IPR018333">
    <property type="entry name" value="Squalene_cyclase"/>
</dbReference>
<dbReference type="PANTHER" id="PTHR11764:SF20">
    <property type="entry name" value="LANOSTEROL SYNTHASE"/>
    <property type="match status" value="1"/>
</dbReference>
<feature type="domain" description="Squalene cyclase N-terminal" evidence="5">
    <location>
        <begin position="15"/>
        <end position="291"/>
    </location>
</feature>
<comment type="caution">
    <text evidence="6">The sequence shown here is derived from an EMBL/GenBank/DDBJ whole genome shotgun (WGS) entry which is preliminary data.</text>
</comment>
<dbReference type="Pfam" id="PF13249">
    <property type="entry name" value="SQHop_cyclase_N"/>
    <property type="match status" value="1"/>
</dbReference>
<comment type="pathway">
    <text evidence="1">Secondary metabolite biosynthesis; hopanoid biosynthesis.</text>
</comment>
<evidence type="ECO:0000256" key="3">
    <source>
        <dbReference type="ARBA" id="ARBA00022737"/>
    </source>
</evidence>
<name>A0A926RTQ0_9BACL</name>
<organism evidence="6 7">
    <name type="scientific">Polycladospora coralii</name>
    <dbReference type="NCBI Taxonomy" id="2771432"/>
    <lineage>
        <taxon>Bacteria</taxon>
        <taxon>Bacillati</taxon>
        <taxon>Bacillota</taxon>
        <taxon>Bacilli</taxon>
        <taxon>Bacillales</taxon>
        <taxon>Thermoactinomycetaceae</taxon>
        <taxon>Polycladospora</taxon>
    </lineage>
</organism>